<comment type="caution">
    <text evidence="3">The sequence shown here is derived from an EMBL/GenBank/DDBJ whole genome shotgun (WGS) entry which is preliminary data.</text>
</comment>
<dbReference type="InterPro" id="IPR010982">
    <property type="entry name" value="Lambda_DNA-bd_dom_sf"/>
</dbReference>
<name>A0A9D1EMZ8_9FIRM</name>
<dbReference type="EMBL" id="DVIR01000026">
    <property type="protein sequence ID" value="HIS24258.1"/>
    <property type="molecule type" value="Genomic_DNA"/>
</dbReference>
<sequence>MFDMREIGLRIARLRKAKNMTQMELADHMNISFQAVSNWERGNSMPDISKLPELAELFGVTIDEILGKKAELIDSASNNKIDEYLANKTVTTEQIEEAAPILKPTQVDEMVEKANVDSLDEMIGILPFVSETTVDELIKKALKRGDYTAVSKAIPFASDNAVDSIAQQMVMDGQNITPMAPFISEKALSKLASTIYKQRGFSDIISLAPFISEKELSIIAEQEYEKSGLTKVENLAPFLSEECLEKLAKRAVKEYGIKSIRSISVYINDKSLDEYIKDALR</sequence>
<dbReference type="PROSITE" id="PS50943">
    <property type="entry name" value="HTH_CROC1"/>
    <property type="match status" value="1"/>
</dbReference>
<gene>
    <name evidence="3" type="ORF">IAD01_02510</name>
</gene>
<evidence type="ECO:0000256" key="1">
    <source>
        <dbReference type="ARBA" id="ARBA00023125"/>
    </source>
</evidence>
<dbReference type="InterPro" id="IPR001387">
    <property type="entry name" value="Cro/C1-type_HTH"/>
</dbReference>
<reference evidence="3" key="1">
    <citation type="submission" date="2020-10" db="EMBL/GenBank/DDBJ databases">
        <authorList>
            <person name="Gilroy R."/>
        </authorList>
    </citation>
    <scope>NUCLEOTIDE SEQUENCE</scope>
    <source>
        <strain evidence="3">CHK157-1446</strain>
    </source>
</reference>
<dbReference type="PANTHER" id="PTHR46558:SF11">
    <property type="entry name" value="HTH-TYPE TRANSCRIPTIONAL REGULATOR XRE"/>
    <property type="match status" value="1"/>
</dbReference>
<evidence type="ECO:0000313" key="3">
    <source>
        <dbReference type="EMBL" id="HIS24258.1"/>
    </source>
</evidence>
<dbReference type="CDD" id="cd00093">
    <property type="entry name" value="HTH_XRE"/>
    <property type="match status" value="1"/>
</dbReference>
<dbReference type="SMART" id="SM00530">
    <property type="entry name" value="HTH_XRE"/>
    <property type="match status" value="1"/>
</dbReference>
<dbReference type="AlphaFoldDB" id="A0A9D1EMZ8"/>
<evidence type="ECO:0000313" key="4">
    <source>
        <dbReference type="Proteomes" id="UP000823982"/>
    </source>
</evidence>
<keyword evidence="1" id="KW-0238">DNA-binding</keyword>
<organism evidence="3 4">
    <name type="scientific">Candidatus Faeciplasma gallinarum</name>
    <dbReference type="NCBI Taxonomy" id="2840799"/>
    <lineage>
        <taxon>Bacteria</taxon>
        <taxon>Bacillati</taxon>
        <taxon>Bacillota</taxon>
        <taxon>Clostridia</taxon>
        <taxon>Eubacteriales</taxon>
        <taxon>Oscillospiraceae</taxon>
        <taxon>Oscillospiraceae incertae sedis</taxon>
        <taxon>Candidatus Faeciplasma</taxon>
    </lineage>
</organism>
<reference evidence="3" key="2">
    <citation type="journal article" date="2021" name="PeerJ">
        <title>Extensive microbial diversity within the chicken gut microbiome revealed by metagenomics and culture.</title>
        <authorList>
            <person name="Gilroy R."/>
            <person name="Ravi A."/>
            <person name="Getino M."/>
            <person name="Pursley I."/>
            <person name="Horton D.L."/>
            <person name="Alikhan N.F."/>
            <person name="Baker D."/>
            <person name="Gharbi K."/>
            <person name="Hall N."/>
            <person name="Watson M."/>
            <person name="Adriaenssens E.M."/>
            <person name="Foster-Nyarko E."/>
            <person name="Jarju S."/>
            <person name="Secka A."/>
            <person name="Antonio M."/>
            <person name="Oren A."/>
            <person name="Chaudhuri R.R."/>
            <person name="La Ragione R."/>
            <person name="Hildebrand F."/>
            <person name="Pallen M.J."/>
        </authorList>
    </citation>
    <scope>NUCLEOTIDE SEQUENCE</scope>
    <source>
        <strain evidence="3">CHK157-1446</strain>
    </source>
</reference>
<dbReference type="PANTHER" id="PTHR46558">
    <property type="entry name" value="TRACRIPTIONAL REGULATORY PROTEIN-RELATED-RELATED"/>
    <property type="match status" value="1"/>
</dbReference>
<proteinExistence type="predicted"/>
<dbReference type="Pfam" id="PF01381">
    <property type="entry name" value="HTH_3"/>
    <property type="match status" value="1"/>
</dbReference>
<dbReference type="SUPFAM" id="SSF47413">
    <property type="entry name" value="lambda repressor-like DNA-binding domains"/>
    <property type="match status" value="1"/>
</dbReference>
<accession>A0A9D1EMZ8</accession>
<dbReference type="GO" id="GO:0003677">
    <property type="term" value="F:DNA binding"/>
    <property type="evidence" value="ECO:0007669"/>
    <property type="project" value="UniProtKB-KW"/>
</dbReference>
<evidence type="ECO:0000259" key="2">
    <source>
        <dbReference type="PROSITE" id="PS50943"/>
    </source>
</evidence>
<dbReference type="Proteomes" id="UP000823982">
    <property type="component" value="Unassembled WGS sequence"/>
</dbReference>
<protein>
    <submittedName>
        <fullName evidence="3">Helix-turn-helix transcriptional regulator</fullName>
    </submittedName>
</protein>
<feature type="domain" description="HTH cro/C1-type" evidence="2">
    <location>
        <begin position="11"/>
        <end position="65"/>
    </location>
</feature>
<dbReference type="Gene3D" id="1.10.260.40">
    <property type="entry name" value="lambda repressor-like DNA-binding domains"/>
    <property type="match status" value="1"/>
</dbReference>